<dbReference type="GO" id="GO:0016747">
    <property type="term" value="F:acyltransferase activity, transferring groups other than amino-acyl groups"/>
    <property type="evidence" value="ECO:0007669"/>
    <property type="project" value="InterPro"/>
</dbReference>
<dbReference type="InterPro" id="IPR050680">
    <property type="entry name" value="YpeA/RimI_acetyltransf"/>
</dbReference>
<sequence length="240" mass="26654">MNTQLNDPLNSNDVVRSAGPQDVSFLAQIDLEATRAPFQQSFWEDILEPTGTSPLQFLESMLQCGASHWGQIQDFLVIERNGQPVAACAVFRPADISAAHSPLNIDKLPQIAEKLGWTPSITEDFRQAYLKIWEGDHSFLKPQADMIVETVAVLPEHRGSGLGHRLMQAAFKRAREAGASSLGVMVIRGNEPAQALYEKYFERFATFYPAFFNHTFSGVTKYRATLNSSKENTSHGKGSH</sequence>
<dbReference type="AlphaFoldDB" id="A0A6M0RDU5"/>
<evidence type="ECO:0000256" key="1">
    <source>
        <dbReference type="ARBA" id="ARBA00022679"/>
    </source>
</evidence>
<evidence type="ECO:0000313" key="5">
    <source>
        <dbReference type="Proteomes" id="UP000481033"/>
    </source>
</evidence>
<keyword evidence="2" id="KW-0012">Acyltransferase</keyword>
<evidence type="ECO:0000256" key="2">
    <source>
        <dbReference type="ARBA" id="ARBA00023315"/>
    </source>
</evidence>
<dbReference type="PANTHER" id="PTHR43420">
    <property type="entry name" value="ACETYLTRANSFERASE"/>
    <property type="match status" value="1"/>
</dbReference>
<gene>
    <name evidence="4" type="ORF">DXZ20_01460</name>
</gene>
<protein>
    <submittedName>
        <fullName evidence="4">GNAT family N-acetyltransferase</fullName>
    </submittedName>
</protein>
<dbReference type="SUPFAM" id="SSF55729">
    <property type="entry name" value="Acyl-CoA N-acyltransferases (Nat)"/>
    <property type="match status" value="1"/>
</dbReference>
<dbReference type="EMBL" id="QXHD01000003">
    <property type="protein sequence ID" value="NEZ54385.1"/>
    <property type="molecule type" value="Genomic_DNA"/>
</dbReference>
<organism evidence="4 5">
    <name type="scientific">Adonisia turfae CCMR0081</name>
    <dbReference type="NCBI Taxonomy" id="2292702"/>
    <lineage>
        <taxon>Bacteria</taxon>
        <taxon>Bacillati</taxon>
        <taxon>Cyanobacteriota</taxon>
        <taxon>Adonisia</taxon>
        <taxon>Adonisia turfae</taxon>
    </lineage>
</organism>
<dbReference type="Proteomes" id="UP000481033">
    <property type="component" value="Unassembled WGS sequence"/>
</dbReference>
<dbReference type="InterPro" id="IPR000182">
    <property type="entry name" value="GNAT_dom"/>
</dbReference>
<proteinExistence type="predicted"/>
<feature type="domain" description="N-acetyltransferase" evidence="3">
    <location>
        <begin position="13"/>
        <end position="222"/>
    </location>
</feature>
<dbReference type="InterPro" id="IPR016181">
    <property type="entry name" value="Acyl_CoA_acyltransferase"/>
</dbReference>
<dbReference type="PROSITE" id="PS51186">
    <property type="entry name" value="GNAT"/>
    <property type="match status" value="1"/>
</dbReference>
<keyword evidence="5" id="KW-1185">Reference proteome</keyword>
<name>A0A6M0RDU5_9CYAN</name>
<dbReference type="CDD" id="cd04301">
    <property type="entry name" value="NAT_SF"/>
    <property type="match status" value="1"/>
</dbReference>
<evidence type="ECO:0000313" key="4">
    <source>
        <dbReference type="EMBL" id="NEZ54385.1"/>
    </source>
</evidence>
<dbReference type="Pfam" id="PF00583">
    <property type="entry name" value="Acetyltransf_1"/>
    <property type="match status" value="1"/>
</dbReference>
<dbReference type="Gene3D" id="3.40.630.30">
    <property type="match status" value="1"/>
</dbReference>
<keyword evidence="1 4" id="KW-0808">Transferase</keyword>
<evidence type="ECO:0000259" key="3">
    <source>
        <dbReference type="PROSITE" id="PS51186"/>
    </source>
</evidence>
<reference evidence="4 5" key="1">
    <citation type="journal article" date="2020" name="Microb. Ecol.">
        <title>Ecogenomics of the Marine Benthic Filamentous Cyanobacterium Adonisia.</title>
        <authorList>
            <person name="Walter J.M."/>
            <person name="Coutinho F.H."/>
            <person name="Leomil L."/>
            <person name="Hargreaves P.I."/>
            <person name="Campeao M.E."/>
            <person name="Vieira V.V."/>
            <person name="Silva B.S."/>
            <person name="Fistarol G.O."/>
            <person name="Salomon P.S."/>
            <person name="Sawabe T."/>
            <person name="Mino S."/>
            <person name="Hosokawa M."/>
            <person name="Miyashita H."/>
            <person name="Maruyama F."/>
            <person name="van Verk M.C."/>
            <person name="Dutilh B.E."/>
            <person name="Thompson C.C."/>
            <person name="Thompson F.L."/>
        </authorList>
    </citation>
    <scope>NUCLEOTIDE SEQUENCE [LARGE SCALE GENOMIC DNA]</scope>
    <source>
        <strain evidence="4 5">CCMR0081</strain>
    </source>
</reference>
<dbReference type="RefSeq" id="WP_163695943.1">
    <property type="nucleotide sequence ID" value="NZ_QXHD01000003.1"/>
</dbReference>
<comment type="caution">
    <text evidence="4">The sequence shown here is derived from an EMBL/GenBank/DDBJ whole genome shotgun (WGS) entry which is preliminary data.</text>
</comment>
<accession>A0A6M0RDU5</accession>